<organism evidence="3 4">
    <name type="scientific">Ziziphus jujuba var. spinosa</name>
    <dbReference type="NCBI Taxonomy" id="714518"/>
    <lineage>
        <taxon>Eukaryota</taxon>
        <taxon>Viridiplantae</taxon>
        <taxon>Streptophyta</taxon>
        <taxon>Embryophyta</taxon>
        <taxon>Tracheophyta</taxon>
        <taxon>Spermatophyta</taxon>
        <taxon>Magnoliopsida</taxon>
        <taxon>eudicotyledons</taxon>
        <taxon>Gunneridae</taxon>
        <taxon>Pentapetalae</taxon>
        <taxon>rosids</taxon>
        <taxon>fabids</taxon>
        <taxon>Rosales</taxon>
        <taxon>Rhamnaceae</taxon>
        <taxon>Paliureae</taxon>
        <taxon>Ziziphus</taxon>
    </lineage>
</organism>
<feature type="compositionally biased region" description="Polar residues" evidence="1">
    <location>
        <begin position="189"/>
        <end position="204"/>
    </location>
</feature>
<feature type="compositionally biased region" description="Polar residues" evidence="1">
    <location>
        <begin position="212"/>
        <end position="224"/>
    </location>
</feature>
<dbReference type="Pfam" id="PF08284">
    <property type="entry name" value="RVP_2"/>
    <property type="match status" value="1"/>
</dbReference>
<name>A0A978VU45_ZIZJJ</name>
<dbReference type="InterPro" id="IPR032567">
    <property type="entry name" value="RTL1-rel"/>
</dbReference>
<dbReference type="PANTHER" id="PTHR15503">
    <property type="entry name" value="LDOC1 RELATED"/>
    <property type="match status" value="1"/>
</dbReference>
<dbReference type="PANTHER" id="PTHR15503:SF22">
    <property type="entry name" value="TRANSPOSON TY3-I GAG POLYPROTEIN"/>
    <property type="match status" value="1"/>
</dbReference>
<evidence type="ECO:0000256" key="1">
    <source>
        <dbReference type="SAM" id="MobiDB-lite"/>
    </source>
</evidence>
<feature type="domain" description="Retrotransposon gag" evidence="2">
    <location>
        <begin position="61"/>
        <end position="150"/>
    </location>
</feature>
<gene>
    <name evidence="3" type="ORF">FEM48_Zijuj02G0063100</name>
</gene>
<dbReference type="EMBL" id="JAEACU010000002">
    <property type="protein sequence ID" value="KAH7542340.1"/>
    <property type="molecule type" value="Genomic_DNA"/>
</dbReference>
<protein>
    <recommendedName>
        <fullName evidence="2">Retrotransposon gag domain-containing protein</fullName>
    </recommendedName>
</protein>
<sequence>MDTRGKTNAEFRNEVNEALARHETSIHQVNTQFEQVTATLQMVLSKLQSLRGVPANQQVTLASFHLEGLALQWHRWFMKFRGPVSWKEFTKAILLRFGPTEFEDPSEALTRLRQTTTVEAYQENFEKLSHRIDGLPELFLIGCFIAGLRDDIRLDVKIKHPPTLIEAIGVARLIEERNLLQRKLPQFHRSPTPSTRTQGNSTQGLLGPPPSQKSTPNITPTTLRRITPQEARERREKGLCYYCDEKFVSAHRCARPQLFMIGDDVETTEGNLEDTATEEPEGTTPEISFHAIAVLIDGGSTHNFIDQAVVTKYGLPVEKTKKFHVMVANKERIECAGLYNALTMKIQGCPVTADYYVLPVAACPIVLGVE</sequence>
<dbReference type="Pfam" id="PF03732">
    <property type="entry name" value="Retrotrans_gag"/>
    <property type="match status" value="1"/>
</dbReference>
<dbReference type="Gene3D" id="2.40.70.10">
    <property type="entry name" value="Acid Proteases"/>
    <property type="match status" value="1"/>
</dbReference>
<evidence type="ECO:0000313" key="4">
    <source>
        <dbReference type="Proteomes" id="UP000813462"/>
    </source>
</evidence>
<dbReference type="CDD" id="cd00303">
    <property type="entry name" value="retropepsin_like"/>
    <property type="match status" value="1"/>
</dbReference>
<dbReference type="Proteomes" id="UP000813462">
    <property type="component" value="Unassembled WGS sequence"/>
</dbReference>
<reference evidence="3" key="1">
    <citation type="journal article" date="2021" name="Front. Plant Sci.">
        <title>Chromosome-Scale Genome Assembly for Chinese Sour Jujube and Insights Into Its Genome Evolution and Domestication Signature.</title>
        <authorList>
            <person name="Shen L.-Y."/>
            <person name="Luo H."/>
            <person name="Wang X.-L."/>
            <person name="Wang X.-M."/>
            <person name="Qiu X.-J."/>
            <person name="Liu H."/>
            <person name="Zhou S.-S."/>
            <person name="Jia K.-H."/>
            <person name="Nie S."/>
            <person name="Bao Y.-T."/>
            <person name="Zhang R.-G."/>
            <person name="Yun Q.-Z."/>
            <person name="Chai Y.-H."/>
            <person name="Lu J.-Y."/>
            <person name="Li Y."/>
            <person name="Zhao S.-W."/>
            <person name="Mao J.-F."/>
            <person name="Jia S.-G."/>
            <person name="Mao Y.-M."/>
        </authorList>
    </citation>
    <scope>NUCLEOTIDE SEQUENCE</scope>
    <source>
        <strain evidence="3">AT0</strain>
        <tissue evidence="3">Leaf</tissue>
    </source>
</reference>
<comment type="caution">
    <text evidence="3">The sequence shown here is derived from an EMBL/GenBank/DDBJ whole genome shotgun (WGS) entry which is preliminary data.</text>
</comment>
<proteinExistence type="predicted"/>
<dbReference type="AlphaFoldDB" id="A0A978VU45"/>
<evidence type="ECO:0000313" key="3">
    <source>
        <dbReference type="EMBL" id="KAH7542340.1"/>
    </source>
</evidence>
<dbReference type="InterPro" id="IPR005162">
    <property type="entry name" value="Retrotrans_gag_dom"/>
</dbReference>
<accession>A0A978VU45</accession>
<evidence type="ECO:0000259" key="2">
    <source>
        <dbReference type="Pfam" id="PF03732"/>
    </source>
</evidence>
<dbReference type="InterPro" id="IPR021109">
    <property type="entry name" value="Peptidase_aspartic_dom_sf"/>
</dbReference>
<feature type="region of interest" description="Disordered" evidence="1">
    <location>
        <begin position="184"/>
        <end position="230"/>
    </location>
</feature>